<organism evidence="1">
    <name type="scientific">marine sediment metagenome</name>
    <dbReference type="NCBI Taxonomy" id="412755"/>
    <lineage>
        <taxon>unclassified sequences</taxon>
        <taxon>metagenomes</taxon>
        <taxon>ecological metagenomes</taxon>
    </lineage>
</organism>
<reference evidence="1" key="1">
    <citation type="journal article" date="2015" name="Nature">
        <title>Complex archaea that bridge the gap between prokaryotes and eukaryotes.</title>
        <authorList>
            <person name="Spang A."/>
            <person name="Saw J.H."/>
            <person name="Jorgensen S.L."/>
            <person name="Zaremba-Niedzwiedzka K."/>
            <person name="Martijn J."/>
            <person name="Lind A.E."/>
            <person name="van Eijk R."/>
            <person name="Schleper C."/>
            <person name="Guy L."/>
            <person name="Ettema T.J."/>
        </authorList>
    </citation>
    <scope>NUCLEOTIDE SEQUENCE</scope>
</reference>
<protein>
    <submittedName>
        <fullName evidence="1">Uncharacterized protein</fullName>
    </submittedName>
</protein>
<name>A0A0F8ZJ77_9ZZZZ</name>
<evidence type="ECO:0000313" key="1">
    <source>
        <dbReference type="EMBL" id="KKK93847.1"/>
    </source>
</evidence>
<comment type="caution">
    <text evidence="1">The sequence shown here is derived from an EMBL/GenBank/DDBJ whole genome shotgun (WGS) entry which is preliminary data.</text>
</comment>
<proteinExistence type="predicted"/>
<dbReference type="EMBL" id="LAZR01047600">
    <property type="protein sequence ID" value="KKK93847.1"/>
    <property type="molecule type" value="Genomic_DNA"/>
</dbReference>
<sequence length="67" mass="8073">MIIWVATDSNGKCFVFYTLKEAEECLKQCNLNKMPKFREKFNKMRCYEGINHEDSYIQNCELEKLKK</sequence>
<dbReference type="AlphaFoldDB" id="A0A0F8ZJ77"/>
<accession>A0A0F8ZJ77</accession>
<gene>
    <name evidence="1" type="ORF">LCGC14_2688780</name>
</gene>